<dbReference type="Proteomes" id="UP000002424">
    <property type="component" value="Chromosome"/>
</dbReference>
<dbReference type="STRING" id="322710.Avin_04220"/>
<name>C1DJ94_AZOVD</name>
<dbReference type="HOGENOM" id="CLU_2646698_0_0_6"/>
<gene>
    <name evidence="2" type="ordered locus">Avin_04220</name>
</gene>
<dbReference type="EMBL" id="CP001157">
    <property type="protein sequence ID" value="ACO76679.1"/>
    <property type="molecule type" value="Genomic_DNA"/>
</dbReference>
<accession>C1DJ94</accession>
<dbReference type="RefSeq" id="WP_012699107.1">
    <property type="nucleotide sequence ID" value="NC_012560.1"/>
</dbReference>
<sequence>MPYTRQASDIPTGLKPGVARASNSTRTVADIADDAPIAALCGDERVRWLSALMTAIGLDLEHNEGRRVESLEEDRP</sequence>
<dbReference type="EnsemblBacteria" id="ACO76679">
    <property type="protein sequence ID" value="ACO76679"/>
    <property type="gene ID" value="Avin_04220"/>
</dbReference>
<protein>
    <submittedName>
        <fullName evidence="2">Uncharacterized protein</fullName>
    </submittedName>
</protein>
<organism evidence="2 3">
    <name type="scientific">Azotobacter vinelandii (strain DJ / ATCC BAA-1303)</name>
    <dbReference type="NCBI Taxonomy" id="322710"/>
    <lineage>
        <taxon>Bacteria</taxon>
        <taxon>Pseudomonadati</taxon>
        <taxon>Pseudomonadota</taxon>
        <taxon>Gammaproteobacteria</taxon>
        <taxon>Pseudomonadales</taxon>
        <taxon>Pseudomonadaceae</taxon>
        <taxon>Azotobacter</taxon>
    </lineage>
</organism>
<evidence type="ECO:0000313" key="2">
    <source>
        <dbReference type="EMBL" id="ACO76679.1"/>
    </source>
</evidence>
<evidence type="ECO:0000313" key="3">
    <source>
        <dbReference type="Proteomes" id="UP000002424"/>
    </source>
</evidence>
<reference evidence="2 3" key="1">
    <citation type="journal article" date="2009" name="J. Bacteriol.">
        <title>Genome sequence of Azotobacter vinelandii, an obligate aerobe specialized to support diverse anaerobic metabolic processes.</title>
        <authorList>
            <person name="Setubal J.C."/>
            <person name="dos Santos P."/>
            <person name="Goldman B.S."/>
            <person name="Ertesvag H."/>
            <person name="Espin G."/>
            <person name="Rubio L.M."/>
            <person name="Valla S."/>
            <person name="Almeida N.F."/>
            <person name="Balasubramanian D."/>
            <person name="Cromes L."/>
            <person name="Curatti L."/>
            <person name="Du Z."/>
            <person name="Godsy E."/>
            <person name="Goodner B."/>
            <person name="Hellner-Burris K."/>
            <person name="Hernandez J.A."/>
            <person name="Houmiel K."/>
            <person name="Imperial J."/>
            <person name="Kennedy C."/>
            <person name="Larson T.J."/>
            <person name="Latreille P."/>
            <person name="Ligon L.S."/>
            <person name="Lu J."/>
            <person name="Maerk M."/>
            <person name="Miller N.M."/>
            <person name="Norton S."/>
            <person name="O'Carroll I.P."/>
            <person name="Paulsen I."/>
            <person name="Raulfs E.C."/>
            <person name="Roemer R."/>
            <person name="Rosser J."/>
            <person name="Segura D."/>
            <person name="Slater S."/>
            <person name="Stricklin S.L."/>
            <person name="Studholme D.J."/>
            <person name="Sun J."/>
            <person name="Viana C.J."/>
            <person name="Wallin E."/>
            <person name="Wang B."/>
            <person name="Wheeler C."/>
            <person name="Zhu H."/>
            <person name="Dean D.R."/>
            <person name="Dixon R."/>
            <person name="Wood D."/>
        </authorList>
    </citation>
    <scope>NUCLEOTIDE SEQUENCE [LARGE SCALE GENOMIC DNA]</scope>
    <source>
        <strain evidence="3">DJ / ATCC BAA-1303</strain>
    </source>
</reference>
<dbReference type="AlphaFoldDB" id="C1DJ94"/>
<proteinExistence type="predicted"/>
<keyword evidence="3" id="KW-1185">Reference proteome</keyword>
<feature type="region of interest" description="Disordered" evidence="1">
    <location>
        <begin position="1"/>
        <end position="21"/>
    </location>
</feature>
<dbReference type="KEGG" id="avn:Avin_04220"/>
<evidence type="ECO:0000256" key="1">
    <source>
        <dbReference type="SAM" id="MobiDB-lite"/>
    </source>
</evidence>
<dbReference type="GeneID" id="88183856"/>